<name>A0A6N2MJS6_SALVM</name>
<reference evidence="1" key="1">
    <citation type="submission" date="2019-03" db="EMBL/GenBank/DDBJ databases">
        <authorList>
            <person name="Mank J."/>
            <person name="Almeida P."/>
        </authorList>
    </citation>
    <scope>NUCLEOTIDE SEQUENCE</scope>
    <source>
        <strain evidence="1">78183</strain>
    </source>
</reference>
<gene>
    <name evidence="1" type="ORF">SVIM_LOCUS371554</name>
</gene>
<sequence>MREEIAENIREPAEINYKSWFVFSFEEFDPQEAVTMIIHHTELFRCLIRKTRLPVPTMPEKINVMEMCREEVLKEIMAVL</sequence>
<accession>A0A6N2MJS6</accession>
<organism evidence="1">
    <name type="scientific">Salix viminalis</name>
    <name type="common">Common osier</name>
    <name type="synonym">Basket willow</name>
    <dbReference type="NCBI Taxonomy" id="40686"/>
    <lineage>
        <taxon>Eukaryota</taxon>
        <taxon>Viridiplantae</taxon>
        <taxon>Streptophyta</taxon>
        <taxon>Embryophyta</taxon>
        <taxon>Tracheophyta</taxon>
        <taxon>Spermatophyta</taxon>
        <taxon>Magnoliopsida</taxon>
        <taxon>eudicotyledons</taxon>
        <taxon>Gunneridae</taxon>
        <taxon>Pentapetalae</taxon>
        <taxon>rosids</taxon>
        <taxon>fabids</taxon>
        <taxon>Malpighiales</taxon>
        <taxon>Salicaceae</taxon>
        <taxon>Saliceae</taxon>
        <taxon>Salix</taxon>
    </lineage>
</organism>
<evidence type="ECO:0000313" key="1">
    <source>
        <dbReference type="EMBL" id="VFU53504.1"/>
    </source>
</evidence>
<dbReference type="AlphaFoldDB" id="A0A6N2MJS6"/>
<proteinExistence type="predicted"/>
<protein>
    <submittedName>
        <fullName evidence="1">Uncharacterized protein</fullName>
    </submittedName>
</protein>
<dbReference type="EMBL" id="CAADRP010001818">
    <property type="protein sequence ID" value="VFU53504.1"/>
    <property type="molecule type" value="Genomic_DNA"/>
</dbReference>